<evidence type="ECO:0000313" key="3">
    <source>
        <dbReference type="Proteomes" id="UP000298154"/>
    </source>
</evidence>
<dbReference type="InterPro" id="IPR036388">
    <property type="entry name" value="WH-like_DNA-bd_sf"/>
</dbReference>
<dbReference type="Proteomes" id="UP000298154">
    <property type="component" value="Unassembled WGS sequence"/>
</dbReference>
<dbReference type="InterPro" id="IPR043129">
    <property type="entry name" value="ATPase_NBD"/>
</dbReference>
<sequence length="395" mass="40984">MSAQLLTKGFGASDLFQLLRDGAPQTRAQLASATGLSRSTIALRLDELIELELVAPIRDAVSTGGRPSALMALNPAARVVLAAEFGASHATVTLVDLSAVVIAEHTEDVEVALGPERVLGWFIDVANRLLDEVGRPPSDVVAIGIGLPGPVEHETGRPKNPPIMPGWDDFDVPHFIRAVFDVRVLVDNDVNLLALGERATMASGTENMILIKVSTGIGAGIVSDGRLIRGAQGIAGDLGHVQVSGRQEIICTCGNRGCLEAVAGGPAIAANLRKAGLPTYSVRDVVKAARSGNVLATQALRQAGRDIGEVLTTCVSLINPSAILIGGSLARAGDHLIAGVREVVYARSMPLATSRLTIAPSRPDESAGVIGAAVMAIESALSRTGIEAMARRNAP</sequence>
<dbReference type="PROSITE" id="PS01125">
    <property type="entry name" value="ROK"/>
    <property type="match status" value="1"/>
</dbReference>
<comment type="similarity">
    <text evidence="1">Belongs to the ROK (NagC/XylR) family.</text>
</comment>
<gene>
    <name evidence="2" type="ORF">E3T47_00280</name>
</gene>
<dbReference type="EMBL" id="SOHK01000001">
    <property type="protein sequence ID" value="TFD69811.1"/>
    <property type="molecule type" value="Genomic_DNA"/>
</dbReference>
<keyword evidence="3" id="KW-1185">Reference proteome</keyword>
<dbReference type="InterPro" id="IPR049874">
    <property type="entry name" value="ROK_cs"/>
</dbReference>
<organism evidence="2 3">
    <name type="scientific">Cryobacterium ruanii</name>
    <dbReference type="NCBI Taxonomy" id="1259197"/>
    <lineage>
        <taxon>Bacteria</taxon>
        <taxon>Bacillati</taxon>
        <taxon>Actinomycetota</taxon>
        <taxon>Actinomycetes</taxon>
        <taxon>Micrococcales</taxon>
        <taxon>Microbacteriaceae</taxon>
        <taxon>Cryobacterium</taxon>
    </lineage>
</organism>
<dbReference type="SUPFAM" id="SSF53067">
    <property type="entry name" value="Actin-like ATPase domain"/>
    <property type="match status" value="1"/>
</dbReference>
<dbReference type="OrthoDB" id="3189808at2"/>
<dbReference type="Gene3D" id="1.10.10.10">
    <property type="entry name" value="Winged helix-like DNA-binding domain superfamily/Winged helix DNA-binding domain"/>
    <property type="match status" value="1"/>
</dbReference>
<name>A0A4R9ATQ2_9MICO</name>
<dbReference type="PANTHER" id="PTHR18964:SF173">
    <property type="entry name" value="GLUCOKINASE"/>
    <property type="match status" value="1"/>
</dbReference>
<dbReference type="SUPFAM" id="SSF46785">
    <property type="entry name" value="Winged helix' DNA-binding domain"/>
    <property type="match status" value="1"/>
</dbReference>
<reference evidence="2 3" key="1">
    <citation type="submission" date="2019-03" db="EMBL/GenBank/DDBJ databases">
        <title>Genomics of glacier-inhabiting Cryobacterium strains.</title>
        <authorList>
            <person name="Liu Q."/>
            <person name="Xin Y.-H."/>
        </authorList>
    </citation>
    <scope>NUCLEOTIDE SEQUENCE [LARGE SCALE GENOMIC DNA]</scope>
    <source>
        <strain evidence="2 3">Sr36</strain>
    </source>
</reference>
<dbReference type="RefSeq" id="WP_134553667.1">
    <property type="nucleotide sequence ID" value="NZ_SOHK01000001.1"/>
</dbReference>
<dbReference type="Gene3D" id="3.30.420.40">
    <property type="match status" value="2"/>
</dbReference>
<dbReference type="Pfam" id="PF00480">
    <property type="entry name" value="ROK"/>
    <property type="match status" value="1"/>
</dbReference>
<dbReference type="AlphaFoldDB" id="A0A4R9ATQ2"/>
<dbReference type="InterPro" id="IPR000600">
    <property type="entry name" value="ROK"/>
</dbReference>
<evidence type="ECO:0000313" key="2">
    <source>
        <dbReference type="EMBL" id="TFD69811.1"/>
    </source>
</evidence>
<accession>A0A4R9ATQ2</accession>
<comment type="caution">
    <text evidence="2">The sequence shown here is derived from an EMBL/GenBank/DDBJ whole genome shotgun (WGS) entry which is preliminary data.</text>
</comment>
<dbReference type="PANTHER" id="PTHR18964">
    <property type="entry name" value="ROK (REPRESSOR, ORF, KINASE) FAMILY"/>
    <property type="match status" value="1"/>
</dbReference>
<proteinExistence type="inferred from homology"/>
<protein>
    <submittedName>
        <fullName evidence="2">ROK family transcriptional regulator</fullName>
    </submittedName>
</protein>
<dbReference type="InterPro" id="IPR036390">
    <property type="entry name" value="WH_DNA-bd_sf"/>
</dbReference>
<evidence type="ECO:0000256" key="1">
    <source>
        <dbReference type="ARBA" id="ARBA00006479"/>
    </source>
</evidence>